<dbReference type="EMBL" id="JBEZAM010000058">
    <property type="protein sequence ID" value="MEU7297132.1"/>
    <property type="molecule type" value="Genomic_DNA"/>
</dbReference>
<accession>A0ABV3D3S6</accession>
<dbReference type="Proteomes" id="UP001551210">
    <property type="component" value="Unassembled WGS sequence"/>
</dbReference>
<keyword evidence="3" id="KW-1185">Reference proteome</keyword>
<organism evidence="2 3">
    <name type="scientific">Streptomyces exfoliatus</name>
    <name type="common">Streptomyces hydrogenans</name>
    <dbReference type="NCBI Taxonomy" id="1905"/>
    <lineage>
        <taxon>Bacteria</taxon>
        <taxon>Bacillati</taxon>
        <taxon>Actinomycetota</taxon>
        <taxon>Actinomycetes</taxon>
        <taxon>Kitasatosporales</taxon>
        <taxon>Streptomycetaceae</taxon>
        <taxon>Streptomyces</taxon>
    </lineage>
</organism>
<name>A0ABV3D3S6_STREX</name>
<feature type="region of interest" description="Disordered" evidence="1">
    <location>
        <begin position="21"/>
        <end position="47"/>
    </location>
</feature>
<proteinExistence type="predicted"/>
<dbReference type="RefSeq" id="WP_359214173.1">
    <property type="nucleotide sequence ID" value="NZ_JBEZAM010000058.1"/>
</dbReference>
<comment type="caution">
    <text evidence="2">The sequence shown here is derived from an EMBL/GenBank/DDBJ whole genome shotgun (WGS) entry which is preliminary data.</text>
</comment>
<sequence length="59" mass="6114">MTSSCALYREGAESALAALAETTSGDGPSRTPTPAAAEQSTSPLKTLTKMLALFRSPNR</sequence>
<evidence type="ECO:0000313" key="3">
    <source>
        <dbReference type="Proteomes" id="UP001551210"/>
    </source>
</evidence>
<evidence type="ECO:0000256" key="1">
    <source>
        <dbReference type="SAM" id="MobiDB-lite"/>
    </source>
</evidence>
<reference evidence="2 3" key="1">
    <citation type="submission" date="2024-06" db="EMBL/GenBank/DDBJ databases">
        <title>The Natural Products Discovery Center: Release of the First 8490 Sequenced Strains for Exploring Actinobacteria Biosynthetic Diversity.</title>
        <authorList>
            <person name="Kalkreuter E."/>
            <person name="Kautsar S.A."/>
            <person name="Yang D."/>
            <person name="Bader C.D."/>
            <person name="Teijaro C.N."/>
            <person name="Fluegel L."/>
            <person name="Davis C.M."/>
            <person name="Simpson J.R."/>
            <person name="Lauterbach L."/>
            <person name="Steele A.D."/>
            <person name="Gui C."/>
            <person name="Meng S."/>
            <person name="Li G."/>
            <person name="Viehrig K."/>
            <person name="Ye F."/>
            <person name="Su P."/>
            <person name="Kiefer A.F."/>
            <person name="Nichols A."/>
            <person name="Cepeda A.J."/>
            <person name="Yan W."/>
            <person name="Fan B."/>
            <person name="Jiang Y."/>
            <person name="Adhikari A."/>
            <person name="Zheng C.-J."/>
            <person name="Schuster L."/>
            <person name="Cowan T.M."/>
            <person name="Smanski M.J."/>
            <person name="Chevrette M.G."/>
            <person name="De Carvalho L.P.S."/>
            <person name="Shen B."/>
        </authorList>
    </citation>
    <scope>NUCLEOTIDE SEQUENCE [LARGE SCALE GENOMIC DNA]</scope>
    <source>
        <strain evidence="2 3">NPDC045705</strain>
    </source>
</reference>
<evidence type="ECO:0000313" key="2">
    <source>
        <dbReference type="EMBL" id="MEU7297132.1"/>
    </source>
</evidence>
<protein>
    <submittedName>
        <fullName evidence="2">Uncharacterized protein</fullName>
    </submittedName>
</protein>
<gene>
    <name evidence="2" type="ORF">AB0A76_28695</name>
</gene>